<dbReference type="InterPro" id="IPR025721">
    <property type="entry name" value="Exosome_cplx_N_dom"/>
</dbReference>
<dbReference type="HAMAP" id="MF_00975">
    <property type="entry name" value="Exosome_Csl4"/>
    <property type="match status" value="1"/>
</dbReference>
<dbReference type="GO" id="GO:0005737">
    <property type="term" value="C:cytoplasm"/>
    <property type="evidence" value="ECO:0007669"/>
    <property type="project" value="UniProtKB-SubCell"/>
</dbReference>
<dbReference type="Pfam" id="PF14382">
    <property type="entry name" value="ECR1_N"/>
    <property type="match status" value="1"/>
</dbReference>
<dbReference type="GO" id="GO:0000178">
    <property type="term" value="C:exosome (RNase complex)"/>
    <property type="evidence" value="ECO:0007669"/>
    <property type="project" value="UniProtKB-KW"/>
</dbReference>
<dbReference type="InterPro" id="IPR030850">
    <property type="entry name" value="Exosome_Csl4_arc"/>
</dbReference>
<feature type="binding site" evidence="2">
    <location>
        <position position="154"/>
    </location>
    <ligand>
        <name>Zn(2+)</name>
        <dbReference type="ChEBI" id="CHEBI:29105"/>
    </ligand>
</feature>
<dbReference type="NCBIfam" id="NF034126">
    <property type="entry name" value="PRK09521.1"/>
    <property type="match status" value="1"/>
</dbReference>
<dbReference type="GO" id="GO:0006396">
    <property type="term" value="P:RNA processing"/>
    <property type="evidence" value="ECO:0007669"/>
    <property type="project" value="InterPro"/>
</dbReference>
<keyword evidence="2" id="KW-0963">Cytoplasm</keyword>
<dbReference type="Gene3D" id="2.20.70.10">
    <property type="match status" value="1"/>
</dbReference>
<evidence type="ECO:0000256" key="2">
    <source>
        <dbReference type="HAMAP-Rule" id="MF_00975"/>
    </source>
</evidence>
<reference evidence="4 5" key="1">
    <citation type="journal article" date="2022" name="Microbiol. Resour. Announc.">
        <title>Complete Genome Sequence of the Hyperthermophilic and Acidophilic Archaeon Saccharolobus caldissimus Strain HS-3T.</title>
        <authorList>
            <person name="Sakai H.D."/>
            <person name="Kurosawa N."/>
        </authorList>
    </citation>
    <scope>NUCLEOTIDE SEQUENCE [LARGE SCALE GENOMIC DNA]</scope>
    <source>
        <strain evidence="4 5">JCM32116</strain>
    </source>
</reference>
<dbReference type="PANTHER" id="PTHR12686:SF8">
    <property type="entry name" value="EXOSOME COMPLEX COMPONENT CSL4"/>
    <property type="match status" value="1"/>
</dbReference>
<feature type="binding site" evidence="2">
    <location>
        <position position="168"/>
    </location>
    <ligand>
        <name>Zn(2+)</name>
        <dbReference type="ChEBI" id="CHEBI:29105"/>
    </ligand>
</feature>
<evidence type="ECO:0000259" key="3">
    <source>
        <dbReference type="Pfam" id="PF14382"/>
    </source>
</evidence>
<organism evidence="4 5">
    <name type="scientific">Saccharolobus caldissimus</name>
    <dbReference type="NCBI Taxonomy" id="1702097"/>
    <lineage>
        <taxon>Archaea</taxon>
        <taxon>Thermoproteota</taxon>
        <taxon>Thermoprotei</taxon>
        <taxon>Sulfolobales</taxon>
        <taxon>Sulfolobaceae</taxon>
        <taxon>Saccharolobus</taxon>
    </lineage>
</organism>
<dbReference type="Gene3D" id="2.40.50.140">
    <property type="entry name" value="Nucleic acid-binding proteins"/>
    <property type="match status" value="1"/>
</dbReference>
<protein>
    <recommendedName>
        <fullName evidence="2">Exosome complex component Csl4</fullName>
    </recommendedName>
</protein>
<dbReference type="Proteomes" id="UP001319921">
    <property type="component" value="Chromosome"/>
</dbReference>
<comment type="function">
    <text evidence="2">Non-catalytic component of the exosome, which is a complex involved in RNA degradation. Increases the RNA binding and the efficiency of RNA degradation. Helpful for the interaction of the exosome with A-poor RNAs.</text>
</comment>
<evidence type="ECO:0000256" key="1">
    <source>
        <dbReference type="ARBA" id="ARBA00022835"/>
    </source>
</evidence>
<dbReference type="EMBL" id="AP025226">
    <property type="protein sequence ID" value="BDB97188.1"/>
    <property type="molecule type" value="Genomic_DNA"/>
</dbReference>
<gene>
    <name evidence="2" type="primary">csl4</name>
    <name evidence="4" type="ORF">SACC_02050</name>
</gene>
<dbReference type="SUPFAM" id="SSF50249">
    <property type="entry name" value="Nucleic acid-binding proteins"/>
    <property type="match status" value="1"/>
</dbReference>
<dbReference type="KEGG" id="scas:SACC_02050"/>
<keyword evidence="1 2" id="KW-0271">Exosome</keyword>
<feature type="binding site" evidence="2">
    <location>
        <position position="151"/>
    </location>
    <ligand>
        <name>Zn(2+)</name>
        <dbReference type="ChEBI" id="CHEBI:29105"/>
    </ligand>
</feature>
<sequence>MRVQGELTLPGEELAVIEEFMPGDGTYEFDGTIRAAVIGKIFYDMLNRKSNVLGIKKNLFQNLKKAKYVIGIVNVTKEDVALVSVLGIEEKSIQPPISAYLHISQISNKKLNSITDAIRVGDIIKAKPLSYSFPLPLTVKLKDLGVIYAKCSRCGAVLFKQDENNLKCYRCGNIEQRKIGSYMVRKSGNQNY</sequence>
<accession>A0AAQ4CN07</accession>
<evidence type="ECO:0000313" key="5">
    <source>
        <dbReference type="Proteomes" id="UP001319921"/>
    </source>
</evidence>
<dbReference type="GO" id="GO:0006401">
    <property type="term" value="P:RNA catabolic process"/>
    <property type="evidence" value="ECO:0007669"/>
    <property type="project" value="UniProtKB-UniRule"/>
</dbReference>
<proteinExistence type="inferred from homology"/>
<dbReference type="InterPro" id="IPR012340">
    <property type="entry name" value="NA-bd_OB-fold"/>
</dbReference>
<dbReference type="Gene3D" id="2.40.50.100">
    <property type="match status" value="1"/>
</dbReference>
<feature type="binding site" evidence="2">
    <location>
        <position position="171"/>
    </location>
    <ligand>
        <name>Zn(2+)</name>
        <dbReference type="ChEBI" id="CHEBI:29105"/>
    </ligand>
</feature>
<dbReference type="AlphaFoldDB" id="A0AAQ4CN07"/>
<keyword evidence="2" id="KW-0862">Zinc</keyword>
<dbReference type="InterPro" id="IPR039771">
    <property type="entry name" value="Csl4"/>
</dbReference>
<dbReference type="GO" id="GO:0008270">
    <property type="term" value="F:zinc ion binding"/>
    <property type="evidence" value="ECO:0007669"/>
    <property type="project" value="UniProtKB-UniRule"/>
</dbReference>
<dbReference type="GeneID" id="68864929"/>
<comment type="similarity">
    <text evidence="2">Belongs to the CSL4 family.</text>
</comment>
<keyword evidence="2" id="KW-0479">Metal-binding</keyword>
<dbReference type="RefSeq" id="WP_229571208.1">
    <property type="nucleotide sequence ID" value="NZ_AP025226.1"/>
</dbReference>
<comment type="subunit">
    <text evidence="2">Component of the archaeal exosome complex. Forms a trimer of Rrp4 and/or Csl4 subunits. The trimer associates with an hexameric ring-like arrangement composed of 3 Rrp41-Rrp42 heterodimers. Interacts with DnaG.</text>
</comment>
<feature type="domain" description="Exosome complex component N-terminal" evidence="3">
    <location>
        <begin position="7"/>
        <end position="41"/>
    </location>
</feature>
<dbReference type="SUPFAM" id="SSF110324">
    <property type="entry name" value="Ribosomal L27 protein-like"/>
    <property type="match status" value="1"/>
</dbReference>
<name>A0AAQ4CN07_9CREN</name>
<evidence type="ECO:0000313" key="4">
    <source>
        <dbReference type="EMBL" id="BDB97188.1"/>
    </source>
</evidence>
<keyword evidence="5" id="KW-1185">Reference proteome</keyword>
<dbReference type="PANTHER" id="PTHR12686">
    <property type="entry name" value="3'-5' EXORIBONUCLEASE CSL4-RELATED"/>
    <property type="match status" value="1"/>
</dbReference>
<comment type="subcellular location">
    <subcellularLocation>
        <location evidence="2">Cytoplasm</location>
    </subcellularLocation>
</comment>